<dbReference type="GO" id="GO:0006811">
    <property type="term" value="P:monoatomic ion transport"/>
    <property type="evidence" value="ECO:0007669"/>
    <property type="project" value="UniProtKB-KW"/>
</dbReference>
<evidence type="ECO:0000256" key="7">
    <source>
        <dbReference type="ARBA" id="ARBA00023065"/>
    </source>
</evidence>
<evidence type="ECO:0000256" key="2">
    <source>
        <dbReference type="ARBA" id="ARBA00011233"/>
    </source>
</evidence>
<dbReference type="Pfam" id="PF13609">
    <property type="entry name" value="Porin_4"/>
    <property type="match status" value="1"/>
</dbReference>
<dbReference type="Proteomes" id="UP000247772">
    <property type="component" value="Unassembled WGS sequence"/>
</dbReference>
<keyword evidence="5" id="KW-0812">Transmembrane</keyword>
<evidence type="ECO:0000256" key="6">
    <source>
        <dbReference type="ARBA" id="ARBA00022729"/>
    </source>
</evidence>
<dbReference type="GO" id="GO:0009279">
    <property type="term" value="C:cell outer membrane"/>
    <property type="evidence" value="ECO:0007669"/>
    <property type="project" value="UniProtKB-SubCell"/>
</dbReference>
<feature type="signal peptide" evidence="11">
    <location>
        <begin position="1"/>
        <end position="21"/>
    </location>
</feature>
<organism evidence="13 14">
    <name type="scientific">Paraburkholderia silvatlantica</name>
    <dbReference type="NCBI Taxonomy" id="321895"/>
    <lineage>
        <taxon>Bacteria</taxon>
        <taxon>Pseudomonadati</taxon>
        <taxon>Pseudomonadota</taxon>
        <taxon>Betaproteobacteria</taxon>
        <taxon>Burkholderiales</taxon>
        <taxon>Burkholderiaceae</taxon>
        <taxon>Paraburkholderia</taxon>
    </lineage>
</organism>
<evidence type="ECO:0000256" key="8">
    <source>
        <dbReference type="ARBA" id="ARBA00023114"/>
    </source>
</evidence>
<evidence type="ECO:0000256" key="3">
    <source>
        <dbReference type="ARBA" id="ARBA00022448"/>
    </source>
</evidence>
<keyword evidence="9" id="KW-0472">Membrane</keyword>
<dbReference type="InterPro" id="IPR033900">
    <property type="entry name" value="Gram_neg_porin_domain"/>
</dbReference>
<evidence type="ECO:0000256" key="10">
    <source>
        <dbReference type="ARBA" id="ARBA00023237"/>
    </source>
</evidence>
<keyword evidence="4" id="KW-1134">Transmembrane beta strand</keyword>
<evidence type="ECO:0000256" key="5">
    <source>
        <dbReference type="ARBA" id="ARBA00022692"/>
    </source>
</evidence>
<dbReference type="PANTHER" id="PTHR34501:SF9">
    <property type="entry name" value="MAJOR OUTER MEMBRANE PROTEIN P.IA"/>
    <property type="match status" value="1"/>
</dbReference>
<dbReference type="SUPFAM" id="SSF56935">
    <property type="entry name" value="Porins"/>
    <property type="match status" value="1"/>
</dbReference>
<evidence type="ECO:0000313" key="13">
    <source>
        <dbReference type="EMBL" id="PYE21501.1"/>
    </source>
</evidence>
<keyword evidence="10" id="KW-0998">Cell outer membrane</keyword>
<evidence type="ECO:0000256" key="11">
    <source>
        <dbReference type="SAM" id="SignalP"/>
    </source>
</evidence>
<dbReference type="InterPro" id="IPR023614">
    <property type="entry name" value="Porin_dom_sf"/>
</dbReference>
<evidence type="ECO:0000256" key="4">
    <source>
        <dbReference type="ARBA" id="ARBA00022452"/>
    </source>
</evidence>
<dbReference type="InterPro" id="IPR050298">
    <property type="entry name" value="Gram-neg_bact_OMP"/>
</dbReference>
<dbReference type="CDD" id="cd00342">
    <property type="entry name" value="gram_neg_porins"/>
    <property type="match status" value="1"/>
</dbReference>
<comment type="subunit">
    <text evidence="2">Homotrimer.</text>
</comment>
<evidence type="ECO:0000256" key="1">
    <source>
        <dbReference type="ARBA" id="ARBA00004571"/>
    </source>
</evidence>
<evidence type="ECO:0000313" key="14">
    <source>
        <dbReference type="Proteomes" id="UP000247772"/>
    </source>
</evidence>
<protein>
    <submittedName>
        <fullName evidence="13">Putative porin</fullName>
    </submittedName>
</protein>
<evidence type="ECO:0000256" key="9">
    <source>
        <dbReference type="ARBA" id="ARBA00023136"/>
    </source>
</evidence>
<keyword evidence="3" id="KW-0813">Transport</keyword>
<dbReference type="OrthoDB" id="8679056at2"/>
<evidence type="ECO:0000259" key="12">
    <source>
        <dbReference type="Pfam" id="PF13609"/>
    </source>
</evidence>
<dbReference type="EMBL" id="QJSQ01000014">
    <property type="protein sequence ID" value="PYE21501.1"/>
    <property type="molecule type" value="Genomic_DNA"/>
</dbReference>
<dbReference type="Gene3D" id="2.40.160.10">
    <property type="entry name" value="Porin"/>
    <property type="match status" value="1"/>
</dbReference>
<keyword evidence="8" id="KW-0626">Porin</keyword>
<proteinExistence type="predicted"/>
<feature type="chain" id="PRO_5015865252" evidence="11">
    <location>
        <begin position="22"/>
        <end position="351"/>
    </location>
</feature>
<dbReference type="GO" id="GO:0046930">
    <property type="term" value="C:pore complex"/>
    <property type="evidence" value="ECO:0007669"/>
    <property type="project" value="UniProtKB-KW"/>
</dbReference>
<dbReference type="GO" id="GO:0015288">
    <property type="term" value="F:porin activity"/>
    <property type="evidence" value="ECO:0007669"/>
    <property type="project" value="UniProtKB-KW"/>
</dbReference>
<dbReference type="AlphaFoldDB" id="A0A2V4TCF5"/>
<comment type="caution">
    <text evidence="13">The sequence shown here is derived from an EMBL/GenBank/DDBJ whole genome shotgun (WGS) entry which is preliminary data.</text>
</comment>
<gene>
    <name evidence="13" type="ORF">C7410_114142</name>
</gene>
<keyword evidence="6 11" id="KW-0732">Signal</keyword>
<reference evidence="13 14" key="1">
    <citation type="submission" date="2018-06" db="EMBL/GenBank/DDBJ databases">
        <title>Genomic Encyclopedia of Type Strains, Phase IV (KMG-V): Genome sequencing to study the core and pangenomes of soil and plant-associated prokaryotes.</title>
        <authorList>
            <person name="Whitman W."/>
        </authorList>
    </citation>
    <scope>NUCLEOTIDE SEQUENCE [LARGE SCALE GENOMIC DNA]</scope>
    <source>
        <strain evidence="13 14">SRCL-318</strain>
    </source>
</reference>
<dbReference type="RefSeq" id="WP_110855826.1">
    <property type="nucleotide sequence ID" value="NZ_QJSQ01000014.1"/>
</dbReference>
<keyword evidence="7" id="KW-0406">Ion transport</keyword>
<feature type="domain" description="Porin" evidence="12">
    <location>
        <begin position="12"/>
        <end position="321"/>
    </location>
</feature>
<dbReference type="PANTHER" id="PTHR34501">
    <property type="entry name" value="PROTEIN YDDL-RELATED"/>
    <property type="match status" value="1"/>
</dbReference>
<comment type="subcellular location">
    <subcellularLocation>
        <location evidence="1">Cell outer membrane</location>
        <topology evidence="1">Multi-pass membrane protein</topology>
    </subcellularLocation>
</comment>
<sequence length="351" mass="36642">MKARSLGLGLLVCVVSSPAFAQSSVSLYGTMDVGVTYTNNVTSAQGHGSQVALQSGVLHSDIWGLTGKEDLGGGNFATFKLESQFQTSDGALIVPGSAFSYQSYVGLGGNWGTVTLGRQFDFMGDTMPAFAVASNTPAGLLAWSLPANSSAGGALDNRVWGVQTNNAVKYVSPTFSGFSFGGMWGFGNAPGSLAQSSAQSYLVSYDNGTFSAALAYYDQHDVSSGGNLRDVAGGAAYNLGAFRFFGMVSDVRISSDISPRATTYEGGLTYSVTSAFLFGGGFQYQDRNNNIGSAEQLTLTADYFLSKRTDLYAVFALGHDKGYGAQVEAALGGNASGSMQNAVRVGLRHQF</sequence>
<accession>A0A2V4TCF5</accession>
<name>A0A2V4TCF5_9BURK</name>